<keyword evidence="3" id="KW-1185">Reference proteome</keyword>
<gene>
    <name evidence="2" type="ORF">CFOL_v3_00219</name>
</gene>
<comment type="caution">
    <text evidence="2">The sequence shown here is derived from an EMBL/GenBank/DDBJ whole genome shotgun (WGS) entry which is preliminary data.</text>
</comment>
<organism evidence="2 3">
    <name type="scientific">Cephalotus follicularis</name>
    <name type="common">Albany pitcher plant</name>
    <dbReference type="NCBI Taxonomy" id="3775"/>
    <lineage>
        <taxon>Eukaryota</taxon>
        <taxon>Viridiplantae</taxon>
        <taxon>Streptophyta</taxon>
        <taxon>Embryophyta</taxon>
        <taxon>Tracheophyta</taxon>
        <taxon>Spermatophyta</taxon>
        <taxon>Magnoliopsida</taxon>
        <taxon>eudicotyledons</taxon>
        <taxon>Gunneridae</taxon>
        <taxon>Pentapetalae</taxon>
        <taxon>rosids</taxon>
        <taxon>fabids</taxon>
        <taxon>Oxalidales</taxon>
        <taxon>Cephalotaceae</taxon>
        <taxon>Cephalotus</taxon>
    </lineage>
</organism>
<feature type="region of interest" description="Disordered" evidence="1">
    <location>
        <begin position="157"/>
        <end position="207"/>
    </location>
</feature>
<reference evidence="3" key="1">
    <citation type="submission" date="2016-04" db="EMBL/GenBank/DDBJ databases">
        <title>Cephalotus genome sequencing.</title>
        <authorList>
            <person name="Fukushima K."/>
            <person name="Hasebe M."/>
            <person name="Fang X."/>
        </authorList>
    </citation>
    <scope>NUCLEOTIDE SEQUENCE [LARGE SCALE GENOMIC DNA]</scope>
    <source>
        <strain evidence="3">cv. St1</strain>
    </source>
</reference>
<evidence type="ECO:0000313" key="2">
    <source>
        <dbReference type="EMBL" id="GAV56677.1"/>
    </source>
</evidence>
<evidence type="ECO:0000313" key="3">
    <source>
        <dbReference type="Proteomes" id="UP000187406"/>
    </source>
</evidence>
<dbReference type="PANTHER" id="PTHR33223">
    <property type="entry name" value="CCHC-TYPE DOMAIN-CONTAINING PROTEIN"/>
    <property type="match status" value="1"/>
</dbReference>
<protein>
    <submittedName>
        <fullName evidence="2">Uncharacterized protein</fullName>
    </submittedName>
</protein>
<dbReference type="PANTHER" id="PTHR33223:SF10">
    <property type="entry name" value="AMINOTRANSFERASE-LIKE PLANT MOBILE DOMAIN-CONTAINING PROTEIN"/>
    <property type="match status" value="1"/>
</dbReference>
<feature type="compositionally biased region" description="Basic residues" evidence="1">
    <location>
        <begin position="168"/>
        <end position="180"/>
    </location>
</feature>
<name>A0A1Q3ALP8_CEPFO</name>
<proteinExistence type="predicted"/>
<sequence length="207" mass="24451">MAELLKRAERYVNAEEEMLARKQKAPWTGQPEERREPSRNAPDRREKRKERSDLSKGDLRHKLSRREGAARGGAPIPSYDTFAPLLDTRTKILAMEQDKVPFQWPEKMRAPAENRSVEKYCRYHRDHGHDTEECRQLKNQIEDLIRKGHLRKYVDRDAPQGRREQIMPRKRCWPGSKKHLGLANRRREGSLHGMLPSEERRGRRGQT</sequence>
<dbReference type="OrthoDB" id="1740536at2759"/>
<dbReference type="AlphaFoldDB" id="A0A1Q3ALP8"/>
<dbReference type="EMBL" id="BDDD01000004">
    <property type="protein sequence ID" value="GAV56677.1"/>
    <property type="molecule type" value="Genomic_DNA"/>
</dbReference>
<feature type="region of interest" description="Disordered" evidence="1">
    <location>
        <begin position="16"/>
        <end position="81"/>
    </location>
</feature>
<dbReference type="InParanoid" id="A0A1Q3ALP8"/>
<evidence type="ECO:0000256" key="1">
    <source>
        <dbReference type="SAM" id="MobiDB-lite"/>
    </source>
</evidence>
<dbReference type="Proteomes" id="UP000187406">
    <property type="component" value="Unassembled WGS sequence"/>
</dbReference>
<feature type="compositionally biased region" description="Basic and acidic residues" evidence="1">
    <location>
        <begin position="31"/>
        <end position="69"/>
    </location>
</feature>
<accession>A0A1Q3ALP8</accession>
<feature type="compositionally biased region" description="Basic and acidic residues" evidence="1">
    <location>
        <begin position="157"/>
        <end position="167"/>
    </location>
</feature>